<dbReference type="PANTHER" id="PTHR39419:SF1">
    <property type="entry name" value="SLL0814 PROTEIN"/>
    <property type="match status" value="1"/>
</dbReference>
<dbReference type="Pfam" id="PF04240">
    <property type="entry name" value="Caroten_synth"/>
    <property type="match status" value="1"/>
</dbReference>
<dbReference type="AlphaFoldDB" id="A0A381YM78"/>
<feature type="transmembrane region" description="Helical" evidence="1">
    <location>
        <begin position="113"/>
        <end position="140"/>
    </location>
</feature>
<feature type="transmembrane region" description="Helical" evidence="1">
    <location>
        <begin position="152"/>
        <end position="172"/>
    </location>
</feature>
<feature type="transmembrane region" description="Helical" evidence="1">
    <location>
        <begin position="193"/>
        <end position="214"/>
    </location>
</feature>
<reference evidence="2" key="1">
    <citation type="submission" date="2018-05" db="EMBL/GenBank/DDBJ databases">
        <authorList>
            <person name="Lanie J.A."/>
            <person name="Ng W.-L."/>
            <person name="Kazmierczak K.M."/>
            <person name="Andrzejewski T.M."/>
            <person name="Davidsen T.M."/>
            <person name="Wayne K.J."/>
            <person name="Tettelin H."/>
            <person name="Glass J.I."/>
            <person name="Rusch D."/>
            <person name="Podicherti R."/>
            <person name="Tsui H.-C.T."/>
            <person name="Winkler M.E."/>
        </authorList>
    </citation>
    <scope>NUCLEOTIDE SEQUENCE</scope>
</reference>
<dbReference type="PANTHER" id="PTHR39419">
    <property type="entry name" value="SLL0814 PROTEIN"/>
    <property type="match status" value="1"/>
</dbReference>
<organism evidence="2">
    <name type="scientific">marine metagenome</name>
    <dbReference type="NCBI Taxonomy" id="408172"/>
    <lineage>
        <taxon>unclassified sequences</taxon>
        <taxon>metagenomes</taxon>
        <taxon>ecological metagenomes</taxon>
    </lineage>
</organism>
<evidence type="ECO:0000313" key="2">
    <source>
        <dbReference type="EMBL" id="SVA77623.1"/>
    </source>
</evidence>
<keyword evidence="1" id="KW-0472">Membrane</keyword>
<sequence length="271" mass="30437">VIEIGTVLFFLLAISVLFIYRISRAGYSSLLFFNKDLTIDNRYKAAENFRVIQVCLGFSFFIYHSIIFFGLNNTILFFFSSFIISLLLEIIGTNKGLIFGKYSYEPKLCPGPIINNVPILIAISWTGLIYMALVCTMMIIDGAVGSTIHLSHILLTALLVTILDLVLDPIAVDEGRWSWDNPGKYYGVPIKNFIGWFFNCSVILLLFSLIGTSHIMTNSYAKYIEFAPGILFVILPAIAARPCFERNLKNAGIIGLLFTSILIIMSYKHII</sequence>
<name>A0A381YM78_9ZZZZ</name>
<feature type="transmembrane region" description="Helical" evidence="1">
    <location>
        <begin position="75"/>
        <end position="92"/>
    </location>
</feature>
<evidence type="ECO:0000256" key="1">
    <source>
        <dbReference type="SAM" id="Phobius"/>
    </source>
</evidence>
<accession>A0A381YM78</accession>
<keyword evidence="1" id="KW-0812">Transmembrane</keyword>
<feature type="non-terminal residue" evidence="2">
    <location>
        <position position="1"/>
    </location>
</feature>
<proteinExistence type="predicted"/>
<dbReference type="EMBL" id="UINC01018472">
    <property type="protein sequence ID" value="SVA77623.1"/>
    <property type="molecule type" value="Genomic_DNA"/>
</dbReference>
<feature type="transmembrane region" description="Helical" evidence="1">
    <location>
        <begin position="6"/>
        <end position="23"/>
    </location>
</feature>
<dbReference type="InterPro" id="IPR007354">
    <property type="entry name" value="CruF-like"/>
</dbReference>
<feature type="transmembrane region" description="Helical" evidence="1">
    <location>
        <begin position="220"/>
        <end position="239"/>
    </location>
</feature>
<feature type="transmembrane region" description="Helical" evidence="1">
    <location>
        <begin position="251"/>
        <end position="270"/>
    </location>
</feature>
<feature type="transmembrane region" description="Helical" evidence="1">
    <location>
        <begin position="51"/>
        <end position="69"/>
    </location>
</feature>
<keyword evidence="1" id="KW-1133">Transmembrane helix</keyword>
<evidence type="ECO:0008006" key="3">
    <source>
        <dbReference type="Google" id="ProtNLM"/>
    </source>
</evidence>
<protein>
    <recommendedName>
        <fullName evidence="3">Carotenoid biosynthesis protein</fullName>
    </recommendedName>
</protein>
<gene>
    <name evidence="2" type="ORF">METZ01_LOCUS130477</name>
</gene>